<gene>
    <name evidence="4" type="ORF">EEDITHA_LOCUS1359</name>
</gene>
<feature type="domain" description="HTH CENPB-type" evidence="3">
    <location>
        <begin position="1"/>
        <end position="70"/>
    </location>
</feature>
<dbReference type="InterPro" id="IPR009057">
    <property type="entry name" value="Homeodomain-like_sf"/>
</dbReference>
<evidence type="ECO:0000256" key="2">
    <source>
        <dbReference type="ARBA" id="ARBA00023125"/>
    </source>
</evidence>
<proteinExistence type="predicted"/>
<comment type="caution">
    <text evidence="4">The sequence shown here is derived from an EMBL/GenBank/DDBJ whole genome shotgun (WGS) entry which is preliminary data.</text>
</comment>
<reference evidence="4" key="1">
    <citation type="submission" date="2022-03" db="EMBL/GenBank/DDBJ databases">
        <authorList>
            <person name="Tunstrom K."/>
        </authorList>
    </citation>
    <scope>NUCLEOTIDE SEQUENCE</scope>
</reference>
<evidence type="ECO:0000259" key="3">
    <source>
        <dbReference type="PROSITE" id="PS51253"/>
    </source>
</evidence>
<evidence type="ECO:0000313" key="5">
    <source>
        <dbReference type="Proteomes" id="UP001153954"/>
    </source>
</evidence>
<dbReference type="PROSITE" id="PS51253">
    <property type="entry name" value="HTH_CENPB"/>
    <property type="match status" value="1"/>
</dbReference>
<keyword evidence="2" id="KW-0238">DNA-binding</keyword>
<dbReference type="Pfam" id="PF03221">
    <property type="entry name" value="HTH_Tnp_Tc5"/>
    <property type="match status" value="1"/>
</dbReference>
<accession>A0AAU9TDN2</accession>
<dbReference type="GO" id="GO:0005634">
    <property type="term" value="C:nucleus"/>
    <property type="evidence" value="ECO:0007669"/>
    <property type="project" value="UniProtKB-SubCell"/>
</dbReference>
<dbReference type="Gene3D" id="1.10.10.60">
    <property type="entry name" value="Homeodomain-like"/>
    <property type="match status" value="1"/>
</dbReference>
<dbReference type="PANTHER" id="PTHR19303:SF26">
    <property type="entry name" value="TIGGER TRANSPOSABLE ELEMENT-DERIVED PROTEIN 1"/>
    <property type="match status" value="1"/>
</dbReference>
<organism evidence="4 5">
    <name type="scientific">Euphydryas editha</name>
    <name type="common">Edith's checkerspot</name>
    <dbReference type="NCBI Taxonomy" id="104508"/>
    <lineage>
        <taxon>Eukaryota</taxon>
        <taxon>Metazoa</taxon>
        <taxon>Ecdysozoa</taxon>
        <taxon>Arthropoda</taxon>
        <taxon>Hexapoda</taxon>
        <taxon>Insecta</taxon>
        <taxon>Pterygota</taxon>
        <taxon>Neoptera</taxon>
        <taxon>Endopterygota</taxon>
        <taxon>Lepidoptera</taxon>
        <taxon>Glossata</taxon>
        <taxon>Ditrysia</taxon>
        <taxon>Papilionoidea</taxon>
        <taxon>Nymphalidae</taxon>
        <taxon>Nymphalinae</taxon>
        <taxon>Euphydryas</taxon>
    </lineage>
</organism>
<dbReference type="EMBL" id="CAKOGL010000003">
    <property type="protein sequence ID" value="CAH2084824.1"/>
    <property type="molecule type" value="Genomic_DNA"/>
</dbReference>
<evidence type="ECO:0000256" key="1">
    <source>
        <dbReference type="ARBA" id="ARBA00004123"/>
    </source>
</evidence>
<evidence type="ECO:0000313" key="4">
    <source>
        <dbReference type="EMBL" id="CAH2084824.1"/>
    </source>
</evidence>
<dbReference type="InterPro" id="IPR050863">
    <property type="entry name" value="CenT-Element_Derived"/>
</dbReference>
<name>A0AAU9TDN2_EUPED</name>
<protein>
    <recommendedName>
        <fullName evidence="3">HTH CENPB-type domain-containing protein</fullName>
    </recommendedName>
</protein>
<dbReference type="SUPFAM" id="SSF46689">
    <property type="entry name" value="Homeodomain-like"/>
    <property type="match status" value="1"/>
</dbReference>
<sequence length="113" mass="13055">MEKLLYTWIQNQTQQRVPLSLAIIQNKALSIINTLQNKRGENNSEEIKSFSASRGWFMRFETRYSLHNIRVQGEAASDDHVAAQSFPEIFKEIIESGDYSPKQIFNVDETGLF</sequence>
<dbReference type="SMART" id="SM00674">
    <property type="entry name" value="CENPB"/>
    <property type="match status" value="1"/>
</dbReference>
<dbReference type="Proteomes" id="UP001153954">
    <property type="component" value="Unassembled WGS sequence"/>
</dbReference>
<dbReference type="GO" id="GO:0003677">
    <property type="term" value="F:DNA binding"/>
    <property type="evidence" value="ECO:0007669"/>
    <property type="project" value="UniProtKB-KW"/>
</dbReference>
<comment type="subcellular location">
    <subcellularLocation>
        <location evidence="1">Nucleus</location>
    </subcellularLocation>
</comment>
<dbReference type="InterPro" id="IPR006600">
    <property type="entry name" value="HTH_CenpB_DNA-bd_dom"/>
</dbReference>
<dbReference type="AlphaFoldDB" id="A0AAU9TDN2"/>
<dbReference type="PANTHER" id="PTHR19303">
    <property type="entry name" value="TRANSPOSON"/>
    <property type="match status" value="1"/>
</dbReference>
<keyword evidence="5" id="KW-1185">Reference proteome</keyword>